<dbReference type="GO" id="GO:0008999">
    <property type="term" value="F:protein-N-terminal-alanine acetyltransferase activity"/>
    <property type="evidence" value="ECO:0007669"/>
    <property type="project" value="TreeGrafter"/>
</dbReference>
<dbReference type="EMBL" id="FOPY01000015">
    <property type="protein sequence ID" value="SFI04558.1"/>
    <property type="molecule type" value="Genomic_DNA"/>
</dbReference>
<feature type="domain" description="N-acetyltransferase" evidence="1">
    <location>
        <begin position="58"/>
        <end position="210"/>
    </location>
</feature>
<dbReference type="FunFam" id="3.40.630.30:FF:000047">
    <property type="entry name" value="Acetyltransferase, GNAT family"/>
    <property type="match status" value="1"/>
</dbReference>
<evidence type="ECO:0000313" key="2">
    <source>
        <dbReference type="EMBL" id="SFI04558.1"/>
    </source>
</evidence>
<dbReference type="RefSeq" id="WP_092849179.1">
    <property type="nucleotide sequence ID" value="NZ_FOPY01000015.1"/>
</dbReference>
<dbReference type="Pfam" id="PF13302">
    <property type="entry name" value="Acetyltransf_3"/>
    <property type="match status" value="1"/>
</dbReference>
<proteinExistence type="predicted"/>
<dbReference type="STRING" id="442341.SAMN04487959_11594"/>
<evidence type="ECO:0000259" key="1">
    <source>
        <dbReference type="PROSITE" id="PS51186"/>
    </source>
</evidence>
<dbReference type="InterPro" id="IPR051908">
    <property type="entry name" value="Ribosomal_N-acetyltransferase"/>
</dbReference>
<keyword evidence="2" id="KW-0808">Transferase</keyword>
<sequence length="253" mass="28459">MTTTTNRFGQPVGHPVPDWQPPILPGDLMLQGRYCRLEPLSAEQHGNTLWEAWRQPDPAIPDYIHGEARWTYLGGRPFADTAGCHTWLRQCGAGHDPRFMAVIEAASGSALGVAAWLNIQPAHGSVELGHLNFSPRLARTPAATEALVLMMRHAFDLGFRRLEWKCDALNAPSRRAAQRLGLRFEGIFHQHRVVNGRNRDSAWYSLLDREWRQLMPVFERWLSPDNFDAHGRQHRALSVLTAAAELPPRAAAT</sequence>
<dbReference type="InterPro" id="IPR016181">
    <property type="entry name" value="Acyl_CoA_acyltransferase"/>
</dbReference>
<reference evidence="2 3" key="1">
    <citation type="submission" date="2016-10" db="EMBL/GenBank/DDBJ databases">
        <authorList>
            <person name="de Groot N.N."/>
        </authorList>
    </citation>
    <scope>NUCLEOTIDE SEQUENCE [LARGE SCALE GENOMIC DNA]</scope>
    <source>
        <strain evidence="2 3">CGMCC 1.6848</strain>
    </source>
</reference>
<dbReference type="PROSITE" id="PS51186">
    <property type="entry name" value="GNAT"/>
    <property type="match status" value="1"/>
</dbReference>
<dbReference type="AlphaFoldDB" id="A0A1I3F022"/>
<dbReference type="Gene3D" id="3.40.630.30">
    <property type="match status" value="1"/>
</dbReference>
<dbReference type="SUPFAM" id="SSF55729">
    <property type="entry name" value="Acyl-CoA N-acyltransferases (Nat)"/>
    <property type="match status" value="1"/>
</dbReference>
<gene>
    <name evidence="2" type="ORF">SAMN04487959_11594</name>
</gene>
<dbReference type="PANTHER" id="PTHR43441:SF2">
    <property type="entry name" value="FAMILY ACETYLTRANSFERASE, PUTATIVE (AFU_ORTHOLOGUE AFUA_7G00850)-RELATED"/>
    <property type="match status" value="1"/>
</dbReference>
<protein>
    <submittedName>
        <fullName evidence="2">Acetyltransferase (GNAT) domain-containing protein</fullName>
    </submittedName>
</protein>
<accession>A0A1I3F022</accession>
<keyword evidence="3" id="KW-1185">Reference proteome</keyword>
<dbReference type="PANTHER" id="PTHR43441">
    <property type="entry name" value="RIBOSOMAL-PROTEIN-SERINE ACETYLTRANSFERASE"/>
    <property type="match status" value="1"/>
</dbReference>
<name>A0A1I3F022_9GAMM</name>
<dbReference type="InterPro" id="IPR000182">
    <property type="entry name" value="GNAT_dom"/>
</dbReference>
<dbReference type="Proteomes" id="UP000199040">
    <property type="component" value="Unassembled WGS sequence"/>
</dbReference>
<organism evidence="2 3">
    <name type="scientific">Modicisalibacter xianhensis</name>
    <dbReference type="NCBI Taxonomy" id="442341"/>
    <lineage>
        <taxon>Bacteria</taxon>
        <taxon>Pseudomonadati</taxon>
        <taxon>Pseudomonadota</taxon>
        <taxon>Gammaproteobacteria</taxon>
        <taxon>Oceanospirillales</taxon>
        <taxon>Halomonadaceae</taxon>
        <taxon>Modicisalibacter</taxon>
    </lineage>
</organism>
<dbReference type="GO" id="GO:1990189">
    <property type="term" value="F:protein N-terminal-serine acetyltransferase activity"/>
    <property type="evidence" value="ECO:0007669"/>
    <property type="project" value="TreeGrafter"/>
</dbReference>
<evidence type="ECO:0000313" key="3">
    <source>
        <dbReference type="Proteomes" id="UP000199040"/>
    </source>
</evidence>